<accession>A0A267FV27</accession>
<feature type="transmembrane region" description="Helical" evidence="2">
    <location>
        <begin position="358"/>
        <end position="379"/>
    </location>
</feature>
<proteinExistence type="predicted"/>
<protein>
    <recommendedName>
        <fullName evidence="3">SAP domain-containing protein</fullName>
    </recommendedName>
</protein>
<keyword evidence="5" id="KW-1185">Reference proteome</keyword>
<evidence type="ECO:0000259" key="3">
    <source>
        <dbReference type="PROSITE" id="PS50800"/>
    </source>
</evidence>
<feature type="transmembrane region" description="Helical" evidence="2">
    <location>
        <begin position="154"/>
        <end position="171"/>
    </location>
</feature>
<evidence type="ECO:0000313" key="5">
    <source>
        <dbReference type="Proteomes" id="UP000215902"/>
    </source>
</evidence>
<dbReference type="EMBL" id="NIVC01000734">
    <property type="protein sequence ID" value="PAA77586.1"/>
    <property type="molecule type" value="Genomic_DNA"/>
</dbReference>
<dbReference type="Proteomes" id="UP000215902">
    <property type="component" value="Unassembled WGS sequence"/>
</dbReference>
<keyword evidence="2" id="KW-0812">Transmembrane</keyword>
<comment type="caution">
    <text evidence="4">The sequence shown here is derived from an EMBL/GenBank/DDBJ whole genome shotgun (WGS) entry which is preliminary data.</text>
</comment>
<feature type="region of interest" description="Disordered" evidence="1">
    <location>
        <begin position="101"/>
        <end position="126"/>
    </location>
</feature>
<dbReference type="Pfam" id="PF02037">
    <property type="entry name" value="SAP"/>
    <property type="match status" value="1"/>
</dbReference>
<dbReference type="InterPro" id="IPR036361">
    <property type="entry name" value="SAP_dom_sf"/>
</dbReference>
<feature type="domain" description="SAP" evidence="3">
    <location>
        <begin position="20"/>
        <end position="54"/>
    </location>
</feature>
<dbReference type="AlphaFoldDB" id="A0A267FV27"/>
<dbReference type="SMART" id="SM00513">
    <property type="entry name" value="SAP"/>
    <property type="match status" value="1"/>
</dbReference>
<keyword evidence="2" id="KW-1133">Transmembrane helix</keyword>
<organism evidence="4 5">
    <name type="scientific">Macrostomum lignano</name>
    <dbReference type="NCBI Taxonomy" id="282301"/>
    <lineage>
        <taxon>Eukaryota</taxon>
        <taxon>Metazoa</taxon>
        <taxon>Spiralia</taxon>
        <taxon>Lophotrochozoa</taxon>
        <taxon>Platyhelminthes</taxon>
        <taxon>Rhabditophora</taxon>
        <taxon>Macrostomorpha</taxon>
        <taxon>Macrostomida</taxon>
        <taxon>Macrostomidae</taxon>
        <taxon>Macrostomum</taxon>
    </lineage>
</organism>
<gene>
    <name evidence="4" type="ORF">BOX15_Mlig014031g2</name>
</gene>
<dbReference type="SUPFAM" id="SSF68906">
    <property type="entry name" value="SAP domain"/>
    <property type="match status" value="1"/>
</dbReference>
<evidence type="ECO:0000256" key="1">
    <source>
        <dbReference type="SAM" id="MobiDB-lite"/>
    </source>
</evidence>
<sequence>RPYYQAMPGAKKQQQQQQDYSQLKLTELRELCHNRGIKVSGRKSELIDRLINLDSNGHDSNNSSNTIAGHSKKKAAAAAATDSFGFSVAYRGALVDSGAGGSGSGGFDSSSTATMENNDHLSRTESQFQLRQLAKERERAERDRLVLWRRPFATVYYALLECNFLLTNLIIRLWHNRLRVGLVALLLMALAGLRHVEGPHRRYLDIVEDTGLWCSWWIWLGILSSVGLGTGLHTFLIYLGPHIARVTLAAYECRTLDFPQPPYPAEIGCPSETVPDTVLAPSIWAILSKVRLEAFSWGAGTAIGELPPYFLARAARLSGMDPDSEELDELEELLHEQRHLARSPAAKTQLPFSTRVKLLVHNLVQRLGFWGILLCASIPNPLFDLAGITCGHFLIPFQTFFFATLIGKAVIKMHLQMLFVVFAFSPHLVERLATWIGGAPLFGQFMESLIRDLLEKQRRSLHRPAGGEAAAAAAASSGSAGRSLLQQGFELLVAGMILYFLVSIVNSFAQSYYKRQYHRDKAVRRAEEAAKFY</sequence>
<dbReference type="PROSITE" id="PS50800">
    <property type="entry name" value="SAP"/>
    <property type="match status" value="1"/>
</dbReference>
<keyword evidence="2" id="KW-0472">Membrane</keyword>
<reference evidence="4 5" key="1">
    <citation type="submission" date="2017-06" db="EMBL/GenBank/DDBJ databases">
        <title>A platform for efficient transgenesis in Macrostomum lignano, a flatworm model organism for stem cell research.</title>
        <authorList>
            <person name="Berezikov E."/>
        </authorList>
    </citation>
    <scope>NUCLEOTIDE SEQUENCE [LARGE SCALE GENOMIC DNA]</scope>
    <source>
        <strain evidence="4">DV1</strain>
        <tissue evidence="4">Whole organism</tissue>
    </source>
</reference>
<dbReference type="OrthoDB" id="2016540at2759"/>
<feature type="transmembrane region" description="Helical" evidence="2">
    <location>
        <begin position="418"/>
        <end position="438"/>
    </location>
</feature>
<evidence type="ECO:0000313" key="4">
    <source>
        <dbReference type="EMBL" id="PAA77586.1"/>
    </source>
</evidence>
<dbReference type="InterPro" id="IPR003034">
    <property type="entry name" value="SAP_dom"/>
</dbReference>
<dbReference type="Gene3D" id="1.10.720.30">
    <property type="entry name" value="SAP domain"/>
    <property type="match status" value="1"/>
</dbReference>
<name>A0A267FV27_9PLAT</name>
<feature type="transmembrane region" description="Helical" evidence="2">
    <location>
        <begin position="491"/>
        <end position="509"/>
    </location>
</feature>
<feature type="non-terminal residue" evidence="4">
    <location>
        <position position="1"/>
    </location>
</feature>
<feature type="transmembrane region" description="Helical" evidence="2">
    <location>
        <begin position="216"/>
        <end position="239"/>
    </location>
</feature>
<dbReference type="STRING" id="282301.A0A267FV27"/>
<feature type="transmembrane region" description="Helical" evidence="2">
    <location>
        <begin position="178"/>
        <end position="196"/>
    </location>
</feature>
<feature type="transmembrane region" description="Helical" evidence="2">
    <location>
        <begin position="385"/>
        <end position="406"/>
    </location>
</feature>
<evidence type="ECO:0000256" key="2">
    <source>
        <dbReference type="SAM" id="Phobius"/>
    </source>
</evidence>